<dbReference type="GO" id="GO:0005886">
    <property type="term" value="C:plasma membrane"/>
    <property type="evidence" value="ECO:0007669"/>
    <property type="project" value="UniProtKB-SubCell"/>
</dbReference>
<feature type="transmembrane region" description="Helical" evidence="7">
    <location>
        <begin position="188"/>
        <end position="210"/>
    </location>
</feature>
<reference evidence="9" key="1">
    <citation type="submission" date="2023-01" db="EMBL/GenBank/DDBJ databases">
        <title>Genome assembly of the deep-sea coral Lophelia pertusa.</title>
        <authorList>
            <person name="Herrera S."/>
            <person name="Cordes E."/>
        </authorList>
    </citation>
    <scope>NUCLEOTIDE SEQUENCE</scope>
    <source>
        <strain evidence="9">USNM1676648</strain>
        <tissue evidence="9">Polyp</tissue>
    </source>
</reference>
<organism evidence="9 10">
    <name type="scientific">Desmophyllum pertusum</name>
    <dbReference type="NCBI Taxonomy" id="174260"/>
    <lineage>
        <taxon>Eukaryota</taxon>
        <taxon>Metazoa</taxon>
        <taxon>Cnidaria</taxon>
        <taxon>Anthozoa</taxon>
        <taxon>Hexacorallia</taxon>
        <taxon>Scleractinia</taxon>
        <taxon>Caryophylliina</taxon>
        <taxon>Caryophylliidae</taxon>
        <taxon>Desmophyllum</taxon>
    </lineage>
</organism>
<dbReference type="PANTHER" id="PTHR22750">
    <property type="entry name" value="G-PROTEIN COUPLED RECEPTOR"/>
    <property type="match status" value="1"/>
</dbReference>
<feature type="transmembrane region" description="Helical" evidence="7">
    <location>
        <begin position="122"/>
        <end position="143"/>
    </location>
</feature>
<evidence type="ECO:0000313" key="10">
    <source>
        <dbReference type="Proteomes" id="UP001163046"/>
    </source>
</evidence>
<comment type="subcellular location">
    <subcellularLocation>
        <location evidence="1">Cell membrane</location>
        <topology evidence="1">Multi-pass membrane protein</topology>
    </subcellularLocation>
</comment>
<dbReference type="EMBL" id="MU827341">
    <property type="protein sequence ID" value="KAJ7353803.1"/>
    <property type="molecule type" value="Genomic_DNA"/>
</dbReference>
<sequence>MSNNTTCFLLQLSSNTTNFDCDTKKYIFDIQSFHMVILSSLVAISVLSPVAVVGNALVLAAIWRNPSLRTPSYILLAGLAFTDLCTGLITEPFFIAIDLIYLTNPLMNLYDVNSWPTFYLSTRAIGGGCFEYFFYMTILVITFMSIERWLHMSRRSLITVRRACFVVAVLSFLPIPFVVFRVKDSRSIAYFLANIFLVLFCLTVTSVAYFKVFRIIRRHQQQIHANGLSQNLAQPAINFEKYKKSVFSILYIVAVFYIGYMPMAITMGLVLAFHQKNRNLAVFSFSVSVLFVFLSSSLNPLLYLWRMKDIRNEVKQLVKRILCKEN</sequence>
<name>A0A9W9YMD4_9CNID</name>
<evidence type="ECO:0000256" key="5">
    <source>
        <dbReference type="ARBA" id="ARBA00023136"/>
    </source>
</evidence>
<dbReference type="CDD" id="cd00637">
    <property type="entry name" value="7tm_classA_rhodopsin-like"/>
    <property type="match status" value="1"/>
</dbReference>
<accession>A0A9W9YMD4</accession>
<dbReference type="OrthoDB" id="10042731at2759"/>
<keyword evidence="2" id="KW-1003">Cell membrane</keyword>
<evidence type="ECO:0000256" key="6">
    <source>
        <dbReference type="RuleBase" id="RU000688"/>
    </source>
</evidence>
<evidence type="ECO:0000256" key="2">
    <source>
        <dbReference type="ARBA" id="ARBA00022475"/>
    </source>
</evidence>
<feature type="transmembrane region" description="Helical" evidence="7">
    <location>
        <begin position="249"/>
        <end position="274"/>
    </location>
</feature>
<dbReference type="PROSITE" id="PS00237">
    <property type="entry name" value="G_PROTEIN_RECEP_F1_1"/>
    <property type="match status" value="1"/>
</dbReference>
<feature type="transmembrane region" description="Helical" evidence="7">
    <location>
        <begin position="74"/>
        <end position="102"/>
    </location>
</feature>
<protein>
    <recommendedName>
        <fullName evidence="8">G-protein coupled receptors family 1 profile domain-containing protein</fullName>
    </recommendedName>
</protein>
<keyword evidence="6" id="KW-0675">Receptor</keyword>
<evidence type="ECO:0000256" key="4">
    <source>
        <dbReference type="ARBA" id="ARBA00022989"/>
    </source>
</evidence>
<comment type="caution">
    <text evidence="9">The sequence shown here is derived from an EMBL/GenBank/DDBJ whole genome shotgun (WGS) entry which is preliminary data.</text>
</comment>
<dbReference type="AlphaFoldDB" id="A0A9W9YMD4"/>
<keyword evidence="6" id="KW-0807">Transducer</keyword>
<dbReference type="GO" id="GO:0004930">
    <property type="term" value="F:G protein-coupled receptor activity"/>
    <property type="evidence" value="ECO:0007669"/>
    <property type="project" value="UniProtKB-KW"/>
</dbReference>
<feature type="transmembrane region" description="Helical" evidence="7">
    <location>
        <begin position="280"/>
        <end position="305"/>
    </location>
</feature>
<keyword evidence="3 6" id="KW-0812">Transmembrane</keyword>
<gene>
    <name evidence="9" type="ORF">OS493_032388</name>
</gene>
<dbReference type="SUPFAM" id="SSF81321">
    <property type="entry name" value="Family A G protein-coupled receptor-like"/>
    <property type="match status" value="1"/>
</dbReference>
<evidence type="ECO:0000259" key="8">
    <source>
        <dbReference type="PROSITE" id="PS50262"/>
    </source>
</evidence>
<keyword evidence="4 7" id="KW-1133">Transmembrane helix</keyword>
<dbReference type="InterPro" id="IPR017452">
    <property type="entry name" value="GPCR_Rhodpsn_7TM"/>
</dbReference>
<keyword evidence="6" id="KW-0297">G-protein coupled receptor</keyword>
<dbReference type="Gene3D" id="1.20.1070.10">
    <property type="entry name" value="Rhodopsin 7-helix transmembrane proteins"/>
    <property type="match status" value="1"/>
</dbReference>
<keyword evidence="10" id="KW-1185">Reference proteome</keyword>
<comment type="similarity">
    <text evidence="6">Belongs to the G-protein coupled receptor 1 family.</text>
</comment>
<feature type="transmembrane region" description="Helical" evidence="7">
    <location>
        <begin position="163"/>
        <end position="182"/>
    </location>
</feature>
<evidence type="ECO:0000256" key="1">
    <source>
        <dbReference type="ARBA" id="ARBA00004651"/>
    </source>
</evidence>
<evidence type="ECO:0000256" key="7">
    <source>
        <dbReference type="SAM" id="Phobius"/>
    </source>
</evidence>
<keyword evidence="5 7" id="KW-0472">Membrane</keyword>
<feature type="domain" description="G-protein coupled receptors family 1 profile" evidence="8">
    <location>
        <begin position="54"/>
        <end position="303"/>
    </location>
</feature>
<dbReference type="SMART" id="SM01381">
    <property type="entry name" value="7TM_GPCR_Srsx"/>
    <property type="match status" value="1"/>
</dbReference>
<evidence type="ECO:0000256" key="3">
    <source>
        <dbReference type="ARBA" id="ARBA00022692"/>
    </source>
</evidence>
<evidence type="ECO:0000313" key="9">
    <source>
        <dbReference type="EMBL" id="KAJ7353803.1"/>
    </source>
</evidence>
<proteinExistence type="inferred from homology"/>
<feature type="transmembrane region" description="Helical" evidence="7">
    <location>
        <begin position="33"/>
        <end position="62"/>
    </location>
</feature>
<dbReference type="Proteomes" id="UP001163046">
    <property type="component" value="Unassembled WGS sequence"/>
</dbReference>
<dbReference type="InterPro" id="IPR000276">
    <property type="entry name" value="GPCR_Rhodpsn"/>
</dbReference>
<dbReference type="Pfam" id="PF00001">
    <property type="entry name" value="7tm_1"/>
    <property type="match status" value="2"/>
</dbReference>
<dbReference type="PRINTS" id="PR00237">
    <property type="entry name" value="GPCRRHODOPSN"/>
</dbReference>
<dbReference type="PROSITE" id="PS50262">
    <property type="entry name" value="G_PROTEIN_RECEP_F1_2"/>
    <property type="match status" value="1"/>
</dbReference>